<dbReference type="EMBL" id="CP003350">
    <property type="protein sequence ID" value="AFC84689.1"/>
    <property type="molecule type" value="Genomic_DNA"/>
</dbReference>
<dbReference type="Gene3D" id="1.10.10.60">
    <property type="entry name" value="Homeodomain-like"/>
    <property type="match status" value="1"/>
</dbReference>
<dbReference type="Proteomes" id="UP000005234">
    <property type="component" value="Chromosome"/>
</dbReference>
<gene>
    <name evidence="5" type="ordered locus">Fraau_0192</name>
</gene>
<dbReference type="GO" id="GO:0003700">
    <property type="term" value="F:DNA-binding transcription factor activity"/>
    <property type="evidence" value="ECO:0007669"/>
    <property type="project" value="InterPro"/>
</dbReference>
<reference evidence="5" key="1">
    <citation type="submission" date="2012-02" db="EMBL/GenBank/DDBJ databases">
        <title>The complete genome of Frateuria aurantia DSM 6220.</title>
        <authorList>
            <consortium name="US DOE Joint Genome Institute (JGI-PGF)"/>
            <person name="Lucas S."/>
            <person name="Copeland A."/>
            <person name="Lapidus A."/>
            <person name="Glavina del Rio T."/>
            <person name="Dalin E."/>
            <person name="Tice H."/>
            <person name="Bruce D."/>
            <person name="Goodwin L."/>
            <person name="Pitluck S."/>
            <person name="Peters L."/>
            <person name="Ovchinnikova G."/>
            <person name="Teshima H."/>
            <person name="Kyrpides N."/>
            <person name="Mavromatis K."/>
            <person name="Ivanova N."/>
            <person name="Brettin T."/>
            <person name="Detter J.C."/>
            <person name="Han C."/>
            <person name="Larimer F."/>
            <person name="Land M."/>
            <person name="Hauser L."/>
            <person name="Markowitz V."/>
            <person name="Cheng J.-F."/>
            <person name="Hugenholtz P."/>
            <person name="Woyke T."/>
            <person name="Wu D."/>
            <person name="Brambilla E."/>
            <person name="Klenk H.-P."/>
            <person name="Eisen J.A."/>
        </authorList>
    </citation>
    <scope>NUCLEOTIDE SEQUENCE</scope>
    <source>
        <strain evidence="5">DSM 6220</strain>
    </source>
</reference>
<dbReference type="Pfam" id="PF12833">
    <property type="entry name" value="HTH_18"/>
    <property type="match status" value="1"/>
</dbReference>
<evidence type="ECO:0000313" key="6">
    <source>
        <dbReference type="Proteomes" id="UP000005234"/>
    </source>
</evidence>
<dbReference type="KEGG" id="fau:Fraau_0192"/>
<dbReference type="PROSITE" id="PS01124">
    <property type="entry name" value="HTH_ARAC_FAMILY_2"/>
    <property type="match status" value="1"/>
</dbReference>
<dbReference type="PANTHER" id="PTHR46796">
    <property type="entry name" value="HTH-TYPE TRANSCRIPTIONAL ACTIVATOR RHAS-RELATED"/>
    <property type="match status" value="1"/>
</dbReference>
<evidence type="ECO:0000256" key="2">
    <source>
        <dbReference type="ARBA" id="ARBA00023125"/>
    </source>
</evidence>
<keyword evidence="2 5" id="KW-0238">DNA-binding</keyword>
<dbReference type="InterPro" id="IPR018060">
    <property type="entry name" value="HTH_AraC"/>
</dbReference>
<accession>H8L1G1</accession>
<dbReference type="OrthoDB" id="6003540at2"/>
<protein>
    <submittedName>
        <fullName evidence="5">DNA-binding domain-containing protein, AraC-type</fullName>
    </submittedName>
</protein>
<name>H8L1G1_FRAAD</name>
<keyword evidence="6" id="KW-1185">Reference proteome</keyword>
<keyword evidence="1" id="KW-0805">Transcription regulation</keyword>
<evidence type="ECO:0000256" key="1">
    <source>
        <dbReference type="ARBA" id="ARBA00023015"/>
    </source>
</evidence>
<dbReference type="PANTHER" id="PTHR46796:SF12">
    <property type="entry name" value="HTH-TYPE DNA-BINDING TRANSCRIPTIONAL ACTIVATOR EUTR"/>
    <property type="match status" value="1"/>
</dbReference>
<keyword evidence="3" id="KW-0804">Transcription</keyword>
<dbReference type="RefSeq" id="WP_014401695.1">
    <property type="nucleotide sequence ID" value="NC_017033.1"/>
</dbReference>
<feature type="domain" description="HTH araC/xylS-type" evidence="4">
    <location>
        <begin position="210"/>
        <end position="311"/>
    </location>
</feature>
<dbReference type="eggNOG" id="COG2207">
    <property type="taxonomic scope" value="Bacteria"/>
</dbReference>
<evidence type="ECO:0000256" key="3">
    <source>
        <dbReference type="ARBA" id="ARBA00023163"/>
    </source>
</evidence>
<sequence>MPGFRQFSTALGVCEIDAVLLSPDSPRLSLRLSEHVHARAGLLQLDCAVRGRFVLPDDVCLLVHVDQTGAQSWCHGQAFARHSAVLVRPRGTSEFMLGAGSRLLFIVVRQDWIRPLLATGGGETAGWDVCAAHFSIGTAASPAGLLQLYQSLAGELEAGVENALAGARPVADEALLREVIQTHLQEAQSLHPDDRMPNSRSQRTHYLVLQRVEHFMRSRLRKEIYLHEMCEAGGVSERTLRNVFEHMVGVSPNRYLAMMRLCMAYRSLARADMSRQSVKSVALSYGLWDLSRFADHYRRIFGELPRATLSGDGA</sequence>
<dbReference type="AlphaFoldDB" id="H8L1G1"/>
<dbReference type="SUPFAM" id="SSF46689">
    <property type="entry name" value="Homeodomain-like"/>
    <property type="match status" value="1"/>
</dbReference>
<dbReference type="InterPro" id="IPR009057">
    <property type="entry name" value="Homeodomain-like_sf"/>
</dbReference>
<dbReference type="HOGENOM" id="CLU_859787_0_0_6"/>
<evidence type="ECO:0000259" key="4">
    <source>
        <dbReference type="PROSITE" id="PS01124"/>
    </source>
</evidence>
<organism evidence="5 6">
    <name type="scientific">Frateuria aurantia (strain ATCC 33424 / DSM 6220 / KCTC 2777 / LMG 1558 / NBRC 3245 / NCIMB 13370)</name>
    <name type="common">Acetobacter aurantius</name>
    <dbReference type="NCBI Taxonomy" id="767434"/>
    <lineage>
        <taxon>Bacteria</taxon>
        <taxon>Pseudomonadati</taxon>
        <taxon>Pseudomonadota</taxon>
        <taxon>Gammaproteobacteria</taxon>
        <taxon>Lysobacterales</taxon>
        <taxon>Rhodanobacteraceae</taxon>
        <taxon>Frateuria</taxon>
    </lineage>
</organism>
<evidence type="ECO:0000313" key="5">
    <source>
        <dbReference type="EMBL" id="AFC84689.1"/>
    </source>
</evidence>
<dbReference type="GO" id="GO:0043565">
    <property type="term" value="F:sequence-specific DNA binding"/>
    <property type="evidence" value="ECO:0007669"/>
    <property type="project" value="InterPro"/>
</dbReference>
<dbReference type="InterPro" id="IPR050204">
    <property type="entry name" value="AraC_XylS_family_regulators"/>
</dbReference>
<proteinExistence type="predicted"/>
<dbReference type="SMART" id="SM00342">
    <property type="entry name" value="HTH_ARAC"/>
    <property type="match status" value="1"/>
</dbReference>